<dbReference type="Pfam" id="PF06417">
    <property type="entry name" value="EMC4"/>
    <property type="match status" value="1"/>
</dbReference>
<comment type="subcellular location">
    <subcellularLocation>
        <location evidence="1">Endoplasmic reticulum membrane</location>
        <topology evidence="1">Multi-pass membrane protein</topology>
    </subcellularLocation>
</comment>
<organism evidence="9 10">
    <name type="scientific">Symbiodinium microadriaticum</name>
    <name type="common">Dinoflagellate</name>
    <name type="synonym">Zooxanthella microadriatica</name>
    <dbReference type="NCBI Taxonomy" id="2951"/>
    <lineage>
        <taxon>Eukaryota</taxon>
        <taxon>Sar</taxon>
        <taxon>Alveolata</taxon>
        <taxon>Dinophyceae</taxon>
        <taxon>Suessiales</taxon>
        <taxon>Symbiodiniaceae</taxon>
        <taxon>Symbiodinium</taxon>
    </lineage>
</organism>
<feature type="transmembrane region" description="Helical" evidence="8">
    <location>
        <begin position="75"/>
        <end position="100"/>
    </location>
</feature>
<dbReference type="EMBL" id="LSRX01001153">
    <property type="protein sequence ID" value="OLP82952.1"/>
    <property type="molecule type" value="Genomic_DNA"/>
</dbReference>
<keyword evidence="6 8" id="KW-1133">Transmembrane helix</keyword>
<evidence type="ECO:0000256" key="6">
    <source>
        <dbReference type="ARBA" id="ARBA00022989"/>
    </source>
</evidence>
<comment type="caution">
    <text evidence="9">The sequence shown here is derived from an EMBL/GenBank/DDBJ whole genome shotgun (WGS) entry which is preliminary data.</text>
</comment>
<name>A0A1Q9CJ53_SYMMI</name>
<gene>
    <name evidence="9" type="primary">emc4</name>
    <name evidence="9" type="ORF">AK812_SmicGene36350</name>
</gene>
<dbReference type="GO" id="GO:0005789">
    <property type="term" value="C:endoplasmic reticulum membrane"/>
    <property type="evidence" value="ECO:0007669"/>
    <property type="project" value="UniProtKB-SubCell"/>
</dbReference>
<evidence type="ECO:0000256" key="3">
    <source>
        <dbReference type="ARBA" id="ARBA00020820"/>
    </source>
</evidence>
<evidence type="ECO:0000256" key="7">
    <source>
        <dbReference type="ARBA" id="ARBA00023136"/>
    </source>
</evidence>
<feature type="transmembrane region" description="Helical" evidence="8">
    <location>
        <begin position="120"/>
        <end position="138"/>
    </location>
</feature>
<evidence type="ECO:0000313" key="10">
    <source>
        <dbReference type="Proteomes" id="UP000186817"/>
    </source>
</evidence>
<evidence type="ECO:0000256" key="8">
    <source>
        <dbReference type="SAM" id="Phobius"/>
    </source>
</evidence>
<keyword evidence="5" id="KW-0256">Endoplasmic reticulum</keyword>
<evidence type="ECO:0000313" key="9">
    <source>
        <dbReference type="EMBL" id="OLP82952.1"/>
    </source>
</evidence>
<dbReference type="OMA" id="QQTFKVI"/>
<dbReference type="OrthoDB" id="369569at2759"/>
<keyword evidence="10" id="KW-1185">Reference proteome</keyword>
<evidence type="ECO:0000256" key="5">
    <source>
        <dbReference type="ARBA" id="ARBA00022824"/>
    </source>
</evidence>
<reference evidence="9 10" key="1">
    <citation type="submission" date="2016-02" db="EMBL/GenBank/DDBJ databases">
        <title>Genome analysis of coral dinoflagellate symbionts highlights evolutionary adaptations to a symbiotic lifestyle.</title>
        <authorList>
            <person name="Aranda M."/>
            <person name="Li Y."/>
            <person name="Liew Y.J."/>
            <person name="Baumgarten S."/>
            <person name="Simakov O."/>
            <person name="Wilson M."/>
            <person name="Piel J."/>
            <person name="Ashoor H."/>
            <person name="Bougouffa S."/>
            <person name="Bajic V.B."/>
            <person name="Ryu T."/>
            <person name="Ravasi T."/>
            <person name="Bayer T."/>
            <person name="Micklem G."/>
            <person name="Kim H."/>
            <person name="Bhak J."/>
            <person name="Lajeunesse T.C."/>
            <person name="Voolstra C.R."/>
        </authorList>
    </citation>
    <scope>NUCLEOTIDE SEQUENCE [LARGE SCALE GENOMIC DNA]</scope>
    <source>
        <strain evidence="9 10">CCMP2467</strain>
    </source>
</reference>
<sequence length="190" mass="20807">MTEVSWSKWDFSGLDTAGSGKVDGIQDPIGYKLTMDNSGDAAGKNKSKTANQELLEKKAWEVAVAPIQSVGMNLFMLWMSGSSPGIFTVMILGYCLTSIVGQFTKANAAFQNFKTIDTTLQWLAYLALCSVSLAYLLYHMAGMGLLPNSSGDWIALIPNVEVIETAGTRPYFTHLVIRDTISRWGFEMKA</sequence>
<evidence type="ECO:0000256" key="4">
    <source>
        <dbReference type="ARBA" id="ARBA00022692"/>
    </source>
</evidence>
<keyword evidence="7 8" id="KW-0472">Membrane</keyword>
<dbReference type="AlphaFoldDB" id="A0A1Q9CJ53"/>
<dbReference type="InterPro" id="IPR009445">
    <property type="entry name" value="TMEM85/Emc4"/>
</dbReference>
<protein>
    <recommendedName>
        <fullName evidence="3">ER membrane protein complex subunit 4</fullName>
    </recommendedName>
</protein>
<dbReference type="PANTHER" id="PTHR19315">
    <property type="entry name" value="ER MEMBRANE PROTEIN COMPLEX SUBUNIT 4"/>
    <property type="match status" value="1"/>
</dbReference>
<evidence type="ECO:0000256" key="2">
    <source>
        <dbReference type="ARBA" id="ARBA00007715"/>
    </source>
</evidence>
<proteinExistence type="inferred from homology"/>
<comment type="similarity">
    <text evidence="2">Belongs to the EMC4 family.</text>
</comment>
<accession>A0A1Q9CJ53</accession>
<dbReference type="Proteomes" id="UP000186817">
    <property type="component" value="Unassembled WGS sequence"/>
</dbReference>
<evidence type="ECO:0000256" key="1">
    <source>
        <dbReference type="ARBA" id="ARBA00004477"/>
    </source>
</evidence>
<keyword evidence="4 8" id="KW-0812">Transmembrane</keyword>